<keyword evidence="3" id="KW-1185">Reference proteome</keyword>
<reference evidence="2 3" key="1">
    <citation type="submission" date="2018-08" db="EMBL/GenBank/DDBJ databases">
        <title>Genome and evolution of the arbuscular mycorrhizal fungus Diversispora epigaea (formerly Glomus versiforme) and its bacterial endosymbionts.</title>
        <authorList>
            <person name="Sun X."/>
            <person name="Fei Z."/>
            <person name="Harrison M."/>
        </authorList>
    </citation>
    <scope>NUCLEOTIDE SEQUENCE [LARGE SCALE GENOMIC DNA]</scope>
    <source>
        <strain evidence="2 3">IT104</strain>
    </source>
</reference>
<evidence type="ECO:0000313" key="2">
    <source>
        <dbReference type="EMBL" id="RHZ44823.1"/>
    </source>
</evidence>
<dbReference type="Proteomes" id="UP000266861">
    <property type="component" value="Unassembled WGS sequence"/>
</dbReference>
<accession>A0A397G7D3</accession>
<evidence type="ECO:0000313" key="3">
    <source>
        <dbReference type="Proteomes" id="UP000266861"/>
    </source>
</evidence>
<dbReference type="EMBL" id="PQFF01000565">
    <property type="protein sequence ID" value="RHZ44823.1"/>
    <property type="molecule type" value="Genomic_DNA"/>
</dbReference>
<name>A0A397G7D3_9GLOM</name>
<organism evidence="2 3">
    <name type="scientific">Diversispora epigaea</name>
    <dbReference type="NCBI Taxonomy" id="1348612"/>
    <lineage>
        <taxon>Eukaryota</taxon>
        <taxon>Fungi</taxon>
        <taxon>Fungi incertae sedis</taxon>
        <taxon>Mucoromycota</taxon>
        <taxon>Glomeromycotina</taxon>
        <taxon>Glomeromycetes</taxon>
        <taxon>Diversisporales</taxon>
        <taxon>Diversisporaceae</taxon>
        <taxon>Diversispora</taxon>
    </lineage>
</organism>
<sequence>MKQLVECETKEIQRIRNASTNFILKKIQLFIPYFPELSNIQNELEKYSICEKHYNQIIAKDNYLNYLKEETLYYPRKRSRNINYLDKSNSIDNNLQTESITSIDIGVQVTMDNTLLLEIESLKNSLDTLVSGHSKQSQIIKTSNNRIFELENERKNLKTQINELYSKLESINLYLNQFEKLILEKNKLENENKYLKEQWDGRYDNQKKRIIEIDKIASMEREHLYNDIMHLITDQNRFSLQNLLEYNPLKWIEYRNPVIVKFIETLTNNDQDNQKEQQSNKTKIFKRAVAIDSIYGSRHNNYISAINLAASAIKYTLGRSKTIIDIDSHITSGGSYTKFINWLESLSKKSSPIPEGFLVLAFDNKQKGQKNYLDRGFNTVVFHTVTSFIACNFDFSDKNQYITDPWISNSLTEINIQQLFNLTPDMKNILEKELINYINEIIDELIIEKKKDENEIDKLILSQNSSMGKMKKCINCGKTEIENKRKNCPKCNMKLPTLNTINQISSTLNSINQILPISSKSNETKEKKLKIKSHIFQKTNYQPKTRVSITQKSLTDKDVKIPTLYIPDPIPINPNSISNIKKVLEHIYEITGIKSGQRKWVVVVCDGVPYNLIQKIKKEFPWLILIPGALHEEMNMLKAFVELNWLIDIKEFAQTQGYRTDNQLAFFKKCADHHKSWDSICNIYRHAMAMELIWPFVLNYENPTVHEYLEWSQKQTSNIYKLKFEQIFIYLQAIINFRNGVRTNNSLLQNAARRQFSPIWSARRHPIYRLIEITYEEQMQKLKPPIHDMIEKYCVISRSGYKNQHQGLDAILEEINKTLKSLVPPVPSQHHWEIAARNCYRTDNQLAFFKKCADHHKSWDSICNIYRHAMAMELIWPFVLNYENPTVHEYLEWSQKQTSNIYKLKFEQIFIYLQAIINFRNGVRTNNSLLQNAARRQFSPIWSARRHPIYRLIEITYEEQMQKLKPPIHDMIEKYCVISRSGYKNQHQGLDAILEEINKTLKSLVPPVPSQHHWEIAARNCMKFMKLREILFKNIGYTDNESSGPRTKPDFVIESQRFRIQLRKSDFLNPIQKENTFKSLGNIILSEELKNFTSIAQEKRKIYIKQKLLQLTTNETWEVIPISAEEAVSQKNENNMTKEQLVAIINSLLLREILFKNIGYTDNESSGPRTKPDFVIESQRFRIQLRKSDFLNPIQKENTFKSLGNIILSEELKNFTSIAQEKRKIYIKQKLLQLTTNETWEVIPISAEEAVSQKNENNMTKEQLVAIINSLLVSLPESQKLKYHNLNNKPKIILLQILQEIRSLQNNHCTNVDHSIFIYSHFGNIPDCNNHKVIIFTYKSLLLNRLADTNIVNISLNNSSINKEYFNRLKVTTQSQPPPCININGLRKWI</sequence>
<gene>
    <name evidence="2" type="ORF">Glove_709g82</name>
</gene>
<dbReference type="OrthoDB" id="2407615at2759"/>
<protein>
    <submittedName>
        <fullName evidence="2">Uncharacterized protein</fullName>
    </submittedName>
</protein>
<proteinExistence type="predicted"/>
<keyword evidence="1" id="KW-0175">Coiled coil</keyword>
<comment type="caution">
    <text evidence="2">The sequence shown here is derived from an EMBL/GenBank/DDBJ whole genome shotgun (WGS) entry which is preliminary data.</text>
</comment>
<evidence type="ECO:0000256" key="1">
    <source>
        <dbReference type="SAM" id="Coils"/>
    </source>
</evidence>
<feature type="coiled-coil region" evidence="1">
    <location>
        <begin position="140"/>
        <end position="198"/>
    </location>
</feature>